<name>A0A1Y1W1X6_9FUNG</name>
<feature type="compositionally biased region" description="Acidic residues" evidence="6">
    <location>
        <begin position="177"/>
        <end position="192"/>
    </location>
</feature>
<evidence type="ECO:0000259" key="7">
    <source>
        <dbReference type="Pfam" id="PF04130"/>
    </source>
</evidence>
<keyword evidence="2 5" id="KW-0963">Cytoplasm</keyword>
<feature type="region of interest" description="Disordered" evidence="6">
    <location>
        <begin position="151"/>
        <end position="193"/>
    </location>
</feature>
<accession>A0A1Y1W1X6</accession>
<evidence type="ECO:0000256" key="2">
    <source>
        <dbReference type="ARBA" id="ARBA00022490"/>
    </source>
</evidence>
<protein>
    <recommendedName>
        <fullName evidence="5">Spindle pole body component</fullName>
    </recommendedName>
</protein>
<comment type="subcellular location">
    <subcellularLocation>
        <location evidence="5">Cytoplasm</location>
        <location evidence="5">Cytoskeleton</location>
        <location evidence="5">Microtubule organizing center</location>
    </subcellularLocation>
</comment>
<dbReference type="GO" id="GO:0051225">
    <property type="term" value="P:spindle assembly"/>
    <property type="evidence" value="ECO:0007669"/>
    <property type="project" value="TreeGrafter"/>
</dbReference>
<dbReference type="GO" id="GO:0031122">
    <property type="term" value="P:cytoplasmic microtubule organization"/>
    <property type="evidence" value="ECO:0007669"/>
    <property type="project" value="TreeGrafter"/>
</dbReference>
<dbReference type="PANTHER" id="PTHR19302">
    <property type="entry name" value="GAMMA TUBULIN COMPLEX PROTEIN"/>
    <property type="match status" value="1"/>
</dbReference>
<dbReference type="GO" id="GO:0005816">
    <property type="term" value="C:spindle pole body"/>
    <property type="evidence" value="ECO:0007669"/>
    <property type="project" value="UniProtKB-ARBA"/>
</dbReference>
<comment type="similarity">
    <text evidence="1 5">Belongs to the TUBGCP family.</text>
</comment>
<dbReference type="GO" id="GO:0000922">
    <property type="term" value="C:spindle pole"/>
    <property type="evidence" value="ECO:0007669"/>
    <property type="project" value="InterPro"/>
</dbReference>
<dbReference type="GeneID" id="63800802"/>
<evidence type="ECO:0000256" key="5">
    <source>
        <dbReference type="RuleBase" id="RU363050"/>
    </source>
</evidence>
<keyword evidence="4 5" id="KW-0206">Cytoskeleton</keyword>
<dbReference type="Proteomes" id="UP000193922">
    <property type="component" value="Unassembled WGS sequence"/>
</dbReference>
<feature type="domain" description="Gamma tubulin complex component protein N-terminal" evidence="8">
    <location>
        <begin position="6"/>
        <end position="352"/>
    </location>
</feature>
<evidence type="ECO:0000256" key="6">
    <source>
        <dbReference type="SAM" id="MobiDB-lite"/>
    </source>
</evidence>
<dbReference type="STRING" id="61395.A0A1Y1W1X6"/>
<gene>
    <name evidence="9" type="ORF">DL89DRAFT_208998</name>
</gene>
<dbReference type="GO" id="GO:0000930">
    <property type="term" value="C:gamma-tubulin complex"/>
    <property type="evidence" value="ECO:0007669"/>
    <property type="project" value="TreeGrafter"/>
</dbReference>
<evidence type="ECO:0000259" key="8">
    <source>
        <dbReference type="Pfam" id="PF17681"/>
    </source>
</evidence>
<evidence type="ECO:0000256" key="4">
    <source>
        <dbReference type="ARBA" id="ARBA00023212"/>
    </source>
</evidence>
<dbReference type="GO" id="GO:0005874">
    <property type="term" value="C:microtubule"/>
    <property type="evidence" value="ECO:0007669"/>
    <property type="project" value="UniProtKB-KW"/>
</dbReference>
<dbReference type="OrthoDB" id="2192946at2759"/>
<dbReference type="InterPro" id="IPR040457">
    <property type="entry name" value="GCP_C"/>
</dbReference>
<dbReference type="Gene3D" id="1.20.120.1900">
    <property type="entry name" value="Gamma-tubulin complex, C-terminal domain"/>
    <property type="match status" value="1"/>
</dbReference>
<dbReference type="GO" id="GO:0051321">
    <property type="term" value="P:meiotic cell cycle"/>
    <property type="evidence" value="ECO:0007669"/>
    <property type="project" value="TreeGrafter"/>
</dbReference>
<evidence type="ECO:0000256" key="3">
    <source>
        <dbReference type="ARBA" id="ARBA00022701"/>
    </source>
</evidence>
<dbReference type="EMBL" id="MCFD01000012">
    <property type="protein sequence ID" value="ORX67498.1"/>
    <property type="molecule type" value="Genomic_DNA"/>
</dbReference>
<dbReference type="InterPro" id="IPR042241">
    <property type="entry name" value="GCP_C_sf"/>
</dbReference>
<feature type="domain" description="Gamma tubulin complex component C-terminal" evidence="7">
    <location>
        <begin position="357"/>
        <end position="561"/>
    </location>
</feature>
<organism evidence="9 10">
    <name type="scientific">Linderina pennispora</name>
    <dbReference type="NCBI Taxonomy" id="61395"/>
    <lineage>
        <taxon>Eukaryota</taxon>
        <taxon>Fungi</taxon>
        <taxon>Fungi incertae sedis</taxon>
        <taxon>Zoopagomycota</taxon>
        <taxon>Kickxellomycotina</taxon>
        <taxon>Kickxellomycetes</taxon>
        <taxon>Kickxellales</taxon>
        <taxon>Kickxellaceae</taxon>
        <taxon>Linderina</taxon>
    </lineage>
</organism>
<feature type="non-terminal residue" evidence="9">
    <location>
        <position position="562"/>
    </location>
</feature>
<proteinExistence type="inferred from homology"/>
<evidence type="ECO:0000313" key="9">
    <source>
        <dbReference type="EMBL" id="ORX67498.1"/>
    </source>
</evidence>
<dbReference type="AlphaFoldDB" id="A0A1Y1W1X6"/>
<dbReference type="Pfam" id="PF04130">
    <property type="entry name" value="GCP_C_terminal"/>
    <property type="match status" value="1"/>
</dbReference>
<comment type="caution">
    <text evidence="9">The sequence shown here is derived from an EMBL/GenBank/DDBJ whole genome shotgun (WGS) entry which is preliminary data.</text>
</comment>
<dbReference type="RefSeq" id="XP_040741385.1">
    <property type="nucleotide sequence ID" value="XM_040884154.1"/>
</dbReference>
<dbReference type="InterPro" id="IPR041470">
    <property type="entry name" value="GCP_N"/>
</dbReference>
<dbReference type="Pfam" id="PF17681">
    <property type="entry name" value="GCP_N_terminal"/>
    <property type="match status" value="1"/>
</dbReference>
<dbReference type="GO" id="GO:0000278">
    <property type="term" value="P:mitotic cell cycle"/>
    <property type="evidence" value="ECO:0007669"/>
    <property type="project" value="TreeGrafter"/>
</dbReference>
<keyword evidence="10" id="KW-1185">Reference proteome</keyword>
<feature type="non-terminal residue" evidence="9">
    <location>
        <position position="1"/>
    </location>
</feature>
<evidence type="ECO:0000256" key="1">
    <source>
        <dbReference type="ARBA" id="ARBA00010337"/>
    </source>
</evidence>
<keyword evidence="3 5" id="KW-0493">Microtubule</keyword>
<dbReference type="GO" id="GO:0043015">
    <property type="term" value="F:gamma-tubulin binding"/>
    <property type="evidence" value="ECO:0007669"/>
    <property type="project" value="InterPro"/>
</dbReference>
<reference evidence="9 10" key="1">
    <citation type="submission" date="2016-07" db="EMBL/GenBank/DDBJ databases">
        <title>Pervasive Adenine N6-methylation of Active Genes in Fungi.</title>
        <authorList>
            <consortium name="DOE Joint Genome Institute"/>
            <person name="Mondo S.J."/>
            <person name="Dannebaum R.O."/>
            <person name="Kuo R.C."/>
            <person name="Labutti K."/>
            <person name="Haridas S."/>
            <person name="Kuo A."/>
            <person name="Salamov A."/>
            <person name="Ahrendt S.R."/>
            <person name="Lipzen A."/>
            <person name="Sullivan W."/>
            <person name="Andreopoulos W.B."/>
            <person name="Clum A."/>
            <person name="Lindquist E."/>
            <person name="Daum C."/>
            <person name="Ramamoorthy G.K."/>
            <person name="Gryganskyi A."/>
            <person name="Culley D."/>
            <person name="Magnuson J.K."/>
            <person name="James T.Y."/>
            <person name="O'Malley M.A."/>
            <person name="Stajich J.E."/>
            <person name="Spatafora J.W."/>
            <person name="Visel A."/>
            <person name="Grigoriev I.V."/>
        </authorList>
    </citation>
    <scope>NUCLEOTIDE SEQUENCE [LARGE SCALE GENOMIC DNA]</scope>
    <source>
        <strain evidence="9 10">ATCC 12442</strain>
    </source>
</reference>
<dbReference type="PANTHER" id="PTHR19302:SF13">
    <property type="entry name" value="GAMMA-TUBULIN COMPLEX COMPONENT 2"/>
    <property type="match status" value="1"/>
</dbReference>
<dbReference type="GO" id="GO:0051011">
    <property type="term" value="F:microtubule minus-end binding"/>
    <property type="evidence" value="ECO:0007669"/>
    <property type="project" value="TreeGrafter"/>
</dbReference>
<sequence length="562" mass="63915">QELAIIDDLLSLMMRTNGRYMKFRHAPDSNVWREQLDVHEAVEVPQWMNAVLSEMARKIAPVAVLHMRIDRFVRVYARASAGVVNQALAAAIRALLKDYYVLVAQLEHRLRTATRTKPFTLQQVWFHVAPTLQVFERLALLIDRVQTQAQVSPQPADVPQEDDGFTTLADKRSNVPDEYESDEDEDSQEAEEETFHVRGGTTLNVISNLINHRGGDVSARQLYEFLLARATVPFLKMLRCWLHDGTLEKSQCGEFMVATEALNADDFLEVDTDAPRIPNFVPVPALTPIFLQEFNSQIVRTGLYLNIVRNCGVDLRKLDRALNGLLNQQRLVKEIEAAYLRANQALMDILLKDGHLFSYFGAVKHYLLFDKADYLGYFLDLARGELQKNVHMVSLNKLQSALELALLNPASISHDDPLRDHLRVVIENTPLTDLSKSTDKSGVSFMGASAAAEHGLIGAEVLALTLRVPFPYSIVLDAVSMRKYKELGRLLLAIRQTEQNLLDMWTRNRRYTTPSASDSAGQLRKFAFNRIYTVRHRMLVCVQQLLYYCCWEVIEPQWAGMM</sequence>
<dbReference type="InterPro" id="IPR007259">
    <property type="entry name" value="GCP"/>
</dbReference>
<evidence type="ECO:0000313" key="10">
    <source>
        <dbReference type="Proteomes" id="UP000193922"/>
    </source>
</evidence>
<dbReference type="GO" id="GO:0007020">
    <property type="term" value="P:microtubule nucleation"/>
    <property type="evidence" value="ECO:0007669"/>
    <property type="project" value="InterPro"/>
</dbReference>